<comment type="caution">
    <text evidence="5">The sequence shown here is derived from an EMBL/GenBank/DDBJ whole genome shotgun (WGS) entry which is preliminary data.</text>
</comment>
<dbReference type="SMART" id="SM00466">
    <property type="entry name" value="SRA"/>
    <property type="match status" value="1"/>
</dbReference>
<dbReference type="PROSITE" id="PS51015">
    <property type="entry name" value="YDG"/>
    <property type="match status" value="1"/>
</dbReference>
<dbReference type="SUPFAM" id="SSF88697">
    <property type="entry name" value="PUA domain-like"/>
    <property type="match status" value="1"/>
</dbReference>
<dbReference type="PANTHER" id="PTHR14140">
    <property type="entry name" value="E3 UBIQUITIN-PROTEIN LIGASE UHRF-RELATED"/>
    <property type="match status" value="1"/>
</dbReference>
<proteinExistence type="predicted"/>
<dbReference type="AlphaFoldDB" id="A0AAD5USC5"/>
<sequence length="629" mass="69266">MGFNQASPLFSFVDVGIGKERADEKIKECLRVFTRFPQTVRVFFGGAHDNGYTSTLNYLQNEGLLNKMIILRGYKDLAFEIKSLDIPCIEIDGLFMSRKLQTINNKKPNNSGNGTTSNMNVVNLNGSHMVVHPQDFDKFRPKYAQQSQKRERRSESPMSPTVSLNKDLATHAPTGILVVWDMYAQRAKNVHSSNSTSASLLVPFSFHTDIRHNSSAPSGSPATNVLPLSVSASPTKFSYELPQTPYYDAYKSGNTGSRSLLTRLDLGFDETLNNPNLPSPFSHNALKTHSSLSTRVKVKKKKMLSFDEERAANIARNKALLASIGISDMKNEIFQKKAPPPKKKAQLKKRKAPSPDPDASDEEEAAPPPKVARAETEENEGGLRRSRRNAGKKVDYGDGGERIERDITPRIVSEKARRLAATSEPKSVLKRTHDPKRYGAIPGVPVGTWWETRQACSLDAIHAPWVGGIAVGPRGAYSVALSGGYEDDVDLGEGFTFTGSGGRDLKGTVKNPKNLRTAPQSSDQTFEAPGNKALKRSVETREPVRVIRGFKGTSVYAPAEGYRYDGLYTIEKAWQERGLNAGGHLVCKYMFKRIPGQAPLPVYVEGSEGEQEGDEDDGENKSESGEPEE</sequence>
<feature type="compositionally biased region" description="Basic and acidic residues" evidence="3">
    <location>
        <begin position="392"/>
        <end position="401"/>
    </location>
</feature>
<feature type="compositionally biased region" description="Basic residues" evidence="3">
    <location>
        <begin position="339"/>
        <end position="352"/>
    </location>
</feature>
<dbReference type="GO" id="GO:0061630">
    <property type="term" value="F:ubiquitin protein ligase activity"/>
    <property type="evidence" value="ECO:0007669"/>
    <property type="project" value="TreeGrafter"/>
</dbReference>
<evidence type="ECO:0000313" key="5">
    <source>
        <dbReference type="EMBL" id="KAJ3475177.1"/>
    </source>
</evidence>
<feature type="compositionally biased region" description="Basic and acidic residues" evidence="3">
    <location>
        <begin position="619"/>
        <end position="629"/>
    </location>
</feature>
<keyword evidence="6" id="KW-1185">Reference proteome</keyword>
<dbReference type="GO" id="GO:0044027">
    <property type="term" value="P:negative regulation of gene expression via chromosomal CpG island methylation"/>
    <property type="evidence" value="ECO:0007669"/>
    <property type="project" value="TreeGrafter"/>
</dbReference>
<feature type="domain" description="YDG" evidence="4">
    <location>
        <begin position="439"/>
        <end position="593"/>
    </location>
</feature>
<feature type="region of interest" description="Disordered" evidence="3">
    <location>
        <begin position="502"/>
        <end position="537"/>
    </location>
</feature>
<feature type="compositionally biased region" description="Acidic residues" evidence="3">
    <location>
        <begin position="607"/>
        <end position="618"/>
    </location>
</feature>
<protein>
    <recommendedName>
        <fullName evidence="4">YDG domain-containing protein</fullName>
    </recommendedName>
</protein>
<dbReference type="Pfam" id="PF25540">
    <property type="entry name" value="DUF7923"/>
    <property type="match status" value="1"/>
</dbReference>
<feature type="region of interest" description="Disordered" evidence="3">
    <location>
        <begin position="141"/>
        <end position="165"/>
    </location>
</feature>
<evidence type="ECO:0000256" key="2">
    <source>
        <dbReference type="PROSITE-ProRule" id="PRU00358"/>
    </source>
</evidence>
<dbReference type="GO" id="GO:0016567">
    <property type="term" value="P:protein ubiquitination"/>
    <property type="evidence" value="ECO:0007669"/>
    <property type="project" value="TreeGrafter"/>
</dbReference>
<dbReference type="Pfam" id="PF02182">
    <property type="entry name" value="SAD_SRA"/>
    <property type="match status" value="1"/>
</dbReference>
<organism evidence="5 6">
    <name type="scientific">Meripilus lineatus</name>
    <dbReference type="NCBI Taxonomy" id="2056292"/>
    <lineage>
        <taxon>Eukaryota</taxon>
        <taxon>Fungi</taxon>
        <taxon>Dikarya</taxon>
        <taxon>Basidiomycota</taxon>
        <taxon>Agaricomycotina</taxon>
        <taxon>Agaricomycetes</taxon>
        <taxon>Polyporales</taxon>
        <taxon>Meripilaceae</taxon>
        <taxon>Meripilus</taxon>
    </lineage>
</organism>
<dbReference type="Proteomes" id="UP001212997">
    <property type="component" value="Unassembled WGS sequence"/>
</dbReference>
<dbReference type="GO" id="GO:0005634">
    <property type="term" value="C:nucleus"/>
    <property type="evidence" value="ECO:0007669"/>
    <property type="project" value="UniProtKB-SubCell"/>
</dbReference>
<dbReference type="Gene3D" id="2.30.280.10">
    <property type="entry name" value="SRA-YDG"/>
    <property type="match status" value="1"/>
</dbReference>
<evidence type="ECO:0000256" key="3">
    <source>
        <dbReference type="SAM" id="MobiDB-lite"/>
    </source>
</evidence>
<feature type="region of interest" description="Disordered" evidence="3">
    <location>
        <begin position="600"/>
        <end position="629"/>
    </location>
</feature>
<dbReference type="InterPro" id="IPR045134">
    <property type="entry name" value="UHRF1/2-like"/>
</dbReference>
<evidence type="ECO:0000313" key="6">
    <source>
        <dbReference type="Proteomes" id="UP001212997"/>
    </source>
</evidence>
<evidence type="ECO:0000256" key="1">
    <source>
        <dbReference type="ARBA" id="ARBA00023242"/>
    </source>
</evidence>
<dbReference type="EMBL" id="JANAWD010000902">
    <property type="protein sequence ID" value="KAJ3475177.1"/>
    <property type="molecule type" value="Genomic_DNA"/>
</dbReference>
<name>A0AAD5USC5_9APHY</name>
<feature type="region of interest" description="Disordered" evidence="3">
    <location>
        <begin position="332"/>
        <end position="401"/>
    </location>
</feature>
<dbReference type="InterPro" id="IPR036987">
    <property type="entry name" value="SRA-YDG_sf"/>
</dbReference>
<reference evidence="5" key="1">
    <citation type="submission" date="2022-07" db="EMBL/GenBank/DDBJ databases">
        <title>Genome Sequence of Physisporinus lineatus.</title>
        <authorList>
            <person name="Buettner E."/>
        </authorList>
    </citation>
    <scope>NUCLEOTIDE SEQUENCE</scope>
    <source>
        <strain evidence="5">VT162</strain>
    </source>
</reference>
<gene>
    <name evidence="5" type="ORF">NLI96_g12010</name>
</gene>
<dbReference type="InterPro" id="IPR003105">
    <property type="entry name" value="SRA_YDG"/>
</dbReference>
<dbReference type="PANTHER" id="PTHR14140:SF27">
    <property type="entry name" value="OS04G0289800 PROTEIN"/>
    <property type="match status" value="1"/>
</dbReference>
<accession>A0AAD5USC5</accession>
<comment type="subcellular location">
    <subcellularLocation>
        <location evidence="2">Nucleus</location>
    </subcellularLocation>
</comment>
<evidence type="ECO:0000259" key="4">
    <source>
        <dbReference type="PROSITE" id="PS51015"/>
    </source>
</evidence>
<dbReference type="InterPro" id="IPR057683">
    <property type="entry name" value="DUF7923"/>
</dbReference>
<dbReference type="InterPro" id="IPR015947">
    <property type="entry name" value="PUA-like_sf"/>
</dbReference>
<keyword evidence="1 2" id="KW-0539">Nucleus</keyword>